<dbReference type="AlphaFoldDB" id="A0A939KEP7"/>
<reference evidence="9" key="1">
    <citation type="submission" date="2021-03" db="EMBL/GenBank/DDBJ databases">
        <title>Comamonas denitrificans.</title>
        <authorList>
            <person name="Finster K."/>
        </authorList>
    </citation>
    <scope>NUCLEOTIDE SEQUENCE</scope>
    <source>
        <strain evidence="9">MM2021_4</strain>
    </source>
</reference>
<keyword evidence="4 7" id="KW-0812">Transmembrane</keyword>
<feature type="transmembrane region" description="Helical" evidence="7">
    <location>
        <begin position="245"/>
        <end position="263"/>
    </location>
</feature>
<dbReference type="SUPFAM" id="SSF161098">
    <property type="entry name" value="MetI-like"/>
    <property type="match status" value="1"/>
</dbReference>
<accession>A0A939KEP7</accession>
<dbReference type="Pfam" id="PF00528">
    <property type="entry name" value="BPD_transp_1"/>
    <property type="match status" value="1"/>
</dbReference>
<feature type="transmembrane region" description="Helical" evidence="7">
    <location>
        <begin position="79"/>
        <end position="102"/>
    </location>
</feature>
<evidence type="ECO:0000259" key="8">
    <source>
        <dbReference type="PROSITE" id="PS50928"/>
    </source>
</evidence>
<comment type="subcellular location">
    <subcellularLocation>
        <location evidence="1 7">Cell membrane</location>
        <topology evidence="1 7">Multi-pass membrane protein</topology>
    </subcellularLocation>
</comment>
<keyword evidence="5 7" id="KW-1133">Transmembrane helix</keyword>
<organism evidence="9 10">
    <name type="scientific">Comamonas denitrificans</name>
    <dbReference type="NCBI Taxonomy" id="117506"/>
    <lineage>
        <taxon>Bacteria</taxon>
        <taxon>Pseudomonadati</taxon>
        <taxon>Pseudomonadota</taxon>
        <taxon>Betaproteobacteria</taxon>
        <taxon>Burkholderiales</taxon>
        <taxon>Comamonadaceae</taxon>
        <taxon>Comamonas</taxon>
    </lineage>
</organism>
<evidence type="ECO:0000256" key="5">
    <source>
        <dbReference type="ARBA" id="ARBA00022989"/>
    </source>
</evidence>
<protein>
    <submittedName>
        <fullName evidence="9">ABC transporter permease</fullName>
    </submittedName>
</protein>
<dbReference type="GO" id="GO:0005886">
    <property type="term" value="C:plasma membrane"/>
    <property type="evidence" value="ECO:0007669"/>
    <property type="project" value="UniProtKB-SubCell"/>
</dbReference>
<dbReference type="InterPro" id="IPR035906">
    <property type="entry name" value="MetI-like_sf"/>
</dbReference>
<name>A0A939KEP7_9BURK</name>
<keyword evidence="6 7" id="KW-0472">Membrane</keyword>
<dbReference type="Proteomes" id="UP000664731">
    <property type="component" value="Unassembled WGS sequence"/>
</dbReference>
<dbReference type="GO" id="GO:0055085">
    <property type="term" value="P:transmembrane transport"/>
    <property type="evidence" value="ECO:0007669"/>
    <property type="project" value="InterPro"/>
</dbReference>
<dbReference type="Gene3D" id="1.10.3720.10">
    <property type="entry name" value="MetI-like"/>
    <property type="match status" value="1"/>
</dbReference>
<feature type="transmembrane region" description="Helical" evidence="7">
    <location>
        <begin position="114"/>
        <end position="132"/>
    </location>
</feature>
<evidence type="ECO:0000256" key="7">
    <source>
        <dbReference type="RuleBase" id="RU363032"/>
    </source>
</evidence>
<dbReference type="PANTHER" id="PTHR43386:SF25">
    <property type="entry name" value="PEPTIDE ABC TRANSPORTER PERMEASE PROTEIN"/>
    <property type="match status" value="1"/>
</dbReference>
<keyword evidence="10" id="KW-1185">Reference proteome</keyword>
<dbReference type="EMBL" id="JAFNME010000012">
    <property type="protein sequence ID" value="MBO1249588.1"/>
    <property type="molecule type" value="Genomic_DNA"/>
</dbReference>
<dbReference type="CDD" id="cd06261">
    <property type="entry name" value="TM_PBP2"/>
    <property type="match status" value="1"/>
</dbReference>
<evidence type="ECO:0000256" key="3">
    <source>
        <dbReference type="ARBA" id="ARBA00022475"/>
    </source>
</evidence>
<evidence type="ECO:0000256" key="1">
    <source>
        <dbReference type="ARBA" id="ARBA00004651"/>
    </source>
</evidence>
<comment type="caution">
    <text evidence="9">The sequence shown here is derived from an EMBL/GenBank/DDBJ whole genome shotgun (WGS) entry which is preliminary data.</text>
</comment>
<proteinExistence type="inferred from homology"/>
<evidence type="ECO:0000256" key="2">
    <source>
        <dbReference type="ARBA" id="ARBA00022448"/>
    </source>
</evidence>
<keyword evidence="2 7" id="KW-0813">Transport</keyword>
<evidence type="ECO:0000313" key="10">
    <source>
        <dbReference type="Proteomes" id="UP000664731"/>
    </source>
</evidence>
<gene>
    <name evidence="9" type="ORF">J1777_07055</name>
</gene>
<dbReference type="InterPro" id="IPR050366">
    <property type="entry name" value="BP-dependent_transpt_permease"/>
</dbReference>
<dbReference type="InterPro" id="IPR000515">
    <property type="entry name" value="MetI-like"/>
</dbReference>
<feature type="transmembrane region" description="Helical" evidence="7">
    <location>
        <begin position="204"/>
        <end position="225"/>
    </location>
</feature>
<comment type="similarity">
    <text evidence="7">Belongs to the binding-protein-dependent transport system permease family.</text>
</comment>
<feature type="transmembrane region" description="Helical" evidence="7">
    <location>
        <begin position="138"/>
        <end position="157"/>
    </location>
</feature>
<dbReference type="PROSITE" id="PS50928">
    <property type="entry name" value="ABC_TM1"/>
    <property type="match status" value="1"/>
</dbReference>
<keyword evidence="3" id="KW-1003">Cell membrane</keyword>
<feature type="domain" description="ABC transmembrane type-1" evidence="8">
    <location>
        <begin position="75"/>
        <end position="264"/>
    </location>
</feature>
<evidence type="ECO:0000256" key="4">
    <source>
        <dbReference type="ARBA" id="ARBA00022692"/>
    </source>
</evidence>
<sequence>MSAMNATRPPRPLALLLGGLLTTALVLAAALSWLWTPHAFEAMNLAQRFAPPSAQHWLGTDAYGRDIASQLLVGARSTLAVGLVAVGLGLLLGTGLGLLAAARRGWVEQLTLRLADFSLAFPALLTAILLSAVRGPGLGNAVLAIALLNIPIFARLARASAASVWAQNYVLAARACGKSRWRITWEHILPHCAGVLMAQASSQFALAILAEAALSYLGLGVQAPTPSWGRMLSEAQSLLYQAPQLALYPGLAIALAVLGFQLVGEGLRQLLAPPTQGRSPW</sequence>
<evidence type="ECO:0000256" key="6">
    <source>
        <dbReference type="ARBA" id="ARBA00023136"/>
    </source>
</evidence>
<evidence type="ECO:0000313" key="9">
    <source>
        <dbReference type="EMBL" id="MBO1249588.1"/>
    </source>
</evidence>
<dbReference type="PANTHER" id="PTHR43386">
    <property type="entry name" value="OLIGOPEPTIDE TRANSPORT SYSTEM PERMEASE PROTEIN APPC"/>
    <property type="match status" value="1"/>
</dbReference>